<gene>
    <name evidence="6" type="ORF">AXG55_04860</name>
</gene>
<keyword evidence="3" id="KW-0408">Iron</keyword>
<evidence type="ECO:0000259" key="5">
    <source>
        <dbReference type="Pfam" id="PF00149"/>
    </source>
</evidence>
<keyword evidence="7" id="KW-1185">Reference proteome</keyword>
<evidence type="ECO:0000256" key="3">
    <source>
        <dbReference type="ARBA" id="ARBA00023004"/>
    </source>
</evidence>
<dbReference type="KEGG" id="saqi:AXG55_04860"/>
<dbReference type="InterPro" id="IPR050884">
    <property type="entry name" value="CNP_phosphodiesterase-III"/>
</dbReference>
<dbReference type="Pfam" id="PF00149">
    <property type="entry name" value="Metallophos"/>
    <property type="match status" value="1"/>
</dbReference>
<dbReference type="OrthoDB" id="9784378at2"/>
<evidence type="ECO:0000256" key="2">
    <source>
        <dbReference type="ARBA" id="ARBA00022801"/>
    </source>
</evidence>
<dbReference type="GO" id="GO:0016787">
    <property type="term" value="F:hydrolase activity"/>
    <property type="evidence" value="ECO:0007669"/>
    <property type="project" value="UniProtKB-KW"/>
</dbReference>
<dbReference type="STRING" id="1915309.AXG55_04860"/>
<dbReference type="InterPro" id="IPR004843">
    <property type="entry name" value="Calcineurin-like_PHP"/>
</dbReference>
<comment type="similarity">
    <text evidence="4">Belongs to the cyclic nucleotide phosphodiesterase class-III family.</text>
</comment>
<reference evidence="6 7" key="1">
    <citation type="submission" date="2016-10" db="EMBL/GenBank/DDBJ databases">
        <title>Silvanigrella aquatica sp. nov., isolated from a freshwater lake located in the Black Forest, Germany, description of Silvanigrellaceae fam. nov., Silvanigrellales ord. nov., reclassification of the order Bdellovibrionales in the class Oligoflexia, reclassification of the families Bacteriovoracaceae and Halobacteriovoraceae in the new order Bacteriovoracales ord. nov., and reclassification of the family Pseudobacteriovoracaceae in the order Oligoflexiales.</title>
        <authorList>
            <person name="Hahn M.W."/>
            <person name="Schmidt J."/>
            <person name="Koll U."/>
            <person name="Rohde M."/>
            <person name="Verbag S."/>
            <person name="Pitt A."/>
            <person name="Nakai R."/>
            <person name="Naganuma T."/>
            <person name="Lang E."/>
        </authorList>
    </citation>
    <scope>NUCLEOTIDE SEQUENCE [LARGE SCALE GENOMIC DNA]</scope>
    <source>
        <strain evidence="6 7">MWH-Nonnen-W8red</strain>
    </source>
</reference>
<proteinExistence type="inferred from homology"/>
<organism evidence="6 7">
    <name type="scientific">Silvanigrella aquatica</name>
    <dbReference type="NCBI Taxonomy" id="1915309"/>
    <lineage>
        <taxon>Bacteria</taxon>
        <taxon>Pseudomonadati</taxon>
        <taxon>Bdellovibrionota</taxon>
        <taxon>Oligoflexia</taxon>
        <taxon>Silvanigrellales</taxon>
        <taxon>Silvanigrellaceae</taxon>
        <taxon>Silvanigrella</taxon>
    </lineage>
</organism>
<evidence type="ECO:0000313" key="6">
    <source>
        <dbReference type="EMBL" id="APJ03266.1"/>
    </source>
</evidence>
<keyword evidence="2" id="KW-0378">Hydrolase</keyword>
<evidence type="ECO:0000256" key="1">
    <source>
        <dbReference type="ARBA" id="ARBA00022723"/>
    </source>
</evidence>
<keyword evidence="1" id="KW-0479">Metal-binding</keyword>
<feature type="domain" description="Calcineurin-like phosphoesterase" evidence="5">
    <location>
        <begin position="4"/>
        <end position="196"/>
    </location>
</feature>
<dbReference type="PANTHER" id="PTHR42988">
    <property type="entry name" value="PHOSPHOHYDROLASE"/>
    <property type="match status" value="1"/>
</dbReference>
<accession>A0A1L4CZ89</accession>
<protein>
    <recommendedName>
        <fullName evidence="5">Calcineurin-like phosphoesterase domain-containing protein</fullName>
    </recommendedName>
</protein>
<sequence length="254" mass="29213">MFVRIIQISDLHIKKNKDAILYNANPRKSLELTLEQLLKEKNDFDILLLTGDISDDGSLESYEFVLNLLEKTNKMIYYINGNHDNKNNLISKFSKSIYFRQLDELVINNWLFIGLDSCVEGKDLGFLSNIEIQKCESLIRKYDNSKYNIVLVVHHHLLPVGTPLIDDCPIINSTQLLDIINNNRQIKIVITGHVHNDYSIPINELAKLETGLSSFAQFKKGGSNEVEDIVKGYGYKIFEFTKDFYSTSQVFIKN</sequence>
<dbReference type="EMBL" id="CP017834">
    <property type="protein sequence ID" value="APJ03266.1"/>
    <property type="molecule type" value="Genomic_DNA"/>
</dbReference>
<dbReference type="Gene3D" id="3.60.21.10">
    <property type="match status" value="1"/>
</dbReference>
<dbReference type="GO" id="GO:0046872">
    <property type="term" value="F:metal ion binding"/>
    <property type="evidence" value="ECO:0007669"/>
    <property type="project" value="UniProtKB-KW"/>
</dbReference>
<dbReference type="Proteomes" id="UP000184731">
    <property type="component" value="Chromosome"/>
</dbReference>
<dbReference type="InterPro" id="IPR029052">
    <property type="entry name" value="Metallo-depent_PP-like"/>
</dbReference>
<evidence type="ECO:0000256" key="4">
    <source>
        <dbReference type="ARBA" id="ARBA00025742"/>
    </source>
</evidence>
<evidence type="ECO:0000313" key="7">
    <source>
        <dbReference type="Proteomes" id="UP000184731"/>
    </source>
</evidence>
<name>A0A1L4CZ89_9BACT</name>
<dbReference type="SUPFAM" id="SSF56300">
    <property type="entry name" value="Metallo-dependent phosphatases"/>
    <property type="match status" value="1"/>
</dbReference>
<dbReference type="PANTHER" id="PTHR42988:SF2">
    <property type="entry name" value="CYCLIC NUCLEOTIDE PHOSPHODIESTERASE CBUA0032-RELATED"/>
    <property type="match status" value="1"/>
</dbReference>
<dbReference type="AlphaFoldDB" id="A0A1L4CZ89"/>